<organism evidence="5 6">
    <name type="scientific">Actinomycetospora lemnae</name>
    <dbReference type="NCBI Taxonomy" id="3019891"/>
    <lineage>
        <taxon>Bacteria</taxon>
        <taxon>Bacillati</taxon>
        <taxon>Actinomycetota</taxon>
        <taxon>Actinomycetes</taxon>
        <taxon>Pseudonocardiales</taxon>
        <taxon>Pseudonocardiaceae</taxon>
        <taxon>Actinomycetospora</taxon>
    </lineage>
</organism>
<dbReference type="CDD" id="cd19481">
    <property type="entry name" value="RecA-like_protease"/>
    <property type="match status" value="1"/>
</dbReference>
<dbReference type="InterPro" id="IPR027417">
    <property type="entry name" value="P-loop_NTPase"/>
</dbReference>
<sequence>MSSPPGEARSHDLTSRVGAMARRFADHVESACPESAERDDTVAWLRAWADRVTVDVTPGEPVPIDELARRLGLSGAEVDLVLLAGLPEEHHGLADACRRCHPRGEPNPTVELVQEITRRDTPDDAMMRRLLLEGPAARAGVLELSGGEPFAERSLTLASGLWGALHGHDAWPPGLARVLVGDPPAGLDGWLDLPEVQRARALLATEESVSLVLGASGTAIGLSRAAALAGAAGTRVVAARVETAADVRRLVAHAAARSALPLLVVPGPTATAAETAGARPVPPAPDLTGVRGPVLVCAPPGSFVPDAERAALTVPTGPIGVADRRAAWRAALPGDGHLAPALAARHPLDPALTAQVSLDLAARGAERPTLAEVSAVIRARAGAALPPGVELRTPDPRGRRPILDPAATMLLHDAVQRLELQATVLDDWDLQRRAGADRGVRLLFTGPPGTGKTLAAHGVAADAGTDLLVVDVSRVVSKWLGETEKNLAAAFETAERTQAVLLLDEADVLFATRTEVGDAQDRYANLETAYLLQRLDHFDGLTVLATNLRQNIDAAFLRRIDFVVEFERPDTATRRALWEQHLPLDRLAGAVDLDHLARRFDVTGSTIRNAAVDAVYLAAAEDPDGAVTADHLITALRREYAKDHRPFPVLAEPTAVARDARAAEVLAAHARRTAPARPGP</sequence>
<keyword evidence="3 5" id="KW-0067">ATP-binding</keyword>
<dbReference type="EMBL" id="JAQZAO010000003">
    <property type="protein sequence ID" value="MDD7965493.1"/>
    <property type="molecule type" value="Genomic_DNA"/>
</dbReference>
<evidence type="ECO:0000259" key="4">
    <source>
        <dbReference type="SMART" id="SM00382"/>
    </source>
</evidence>
<evidence type="ECO:0000313" key="6">
    <source>
        <dbReference type="Proteomes" id="UP001300763"/>
    </source>
</evidence>
<accession>A0ABT5SUS7</accession>
<reference evidence="5 6" key="1">
    <citation type="submission" date="2023-02" db="EMBL/GenBank/DDBJ databases">
        <title>Genome sequencing required for Actinomycetospora new species description.</title>
        <authorList>
            <person name="Saimee Y."/>
            <person name="Duangmal K."/>
        </authorList>
    </citation>
    <scope>NUCLEOTIDE SEQUENCE [LARGE SCALE GENOMIC DNA]</scope>
    <source>
        <strain evidence="5 6">DW7H6</strain>
    </source>
</reference>
<dbReference type="InterPro" id="IPR003959">
    <property type="entry name" value="ATPase_AAA_core"/>
</dbReference>
<gene>
    <name evidence="5" type="ORF">PGB27_09025</name>
</gene>
<dbReference type="Proteomes" id="UP001300763">
    <property type="component" value="Unassembled WGS sequence"/>
</dbReference>
<dbReference type="SUPFAM" id="SSF52540">
    <property type="entry name" value="P-loop containing nucleoside triphosphate hydrolases"/>
    <property type="match status" value="1"/>
</dbReference>
<dbReference type="SMART" id="SM00382">
    <property type="entry name" value="AAA"/>
    <property type="match status" value="1"/>
</dbReference>
<dbReference type="Gene3D" id="3.40.50.300">
    <property type="entry name" value="P-loop containing nucleotide triphosphate hydrolases"/>
    <property type="match status" value="1"/>
</dbReference>
<dbReference type="InterPro" id="IPR003593">
    <property type="entry name" value="AAA+_ATPase"/>
</dbReference>
<comment type="similarity">
    <text evidence="1">Belongs to the AAA ATPase family.</text>
</comment>
<comment type="caution">
    <text evidence="5">The sequence shown here is derived from an EMBL/GenBank/DDBJ whole genome shotgun (WGS) entry which is preliminary data.</text>
</comment>
<evidence type="ECO:0000256" key="2">
    <source>
        <dbReference type="ARBA" id="ARBA00022741"/>
    </source>
</evidence>
<dbReference type="GO" id="GO:0005524">
    <property type="term" value="F:ATP binding"/>
    <property type="evidence" value="ECO:0007669"/>
    <property type="project" value="UniProtKB-KW"/>
</dbReference>
<name>A0ABT5SUS7_9PSEU</name>
<evidence type="ECO:0000256" key="3">
    <source>
        <dbReference type="ARBA" id="ARBA00022840"/>
    </source>
</evidence>
<evidence type="ECO:0000256" key="1">
    <source>
        <dbReference type="ARBA" id="ARBA00006914"/>
    </source>
</evidence>
<dbReference type="PANTHER" id="PTHR23073">
    <property type="entry name" value="26S PROTEASOME REGULATORY SUBUNIT"/>
    <property type="match status" value="1"/>
</dbReference>
<dbReference type="InterPro" id="IPR050221">
    <property type="entry name" value="26S_Proteasome_ATPase"/>
</dbReference>
<evidence type="ECO:0000313" key="5">
    <source>
        <dbReference type="EMBL" id="MDD7965493.1"/>
    </source>
</evidence>
<dbReference type="RefSeq" id="WP_274200033.1">
    <property type="nucleotide sequence ID" value="NZ_JAQZAO010000003.1"/>
</dbReference>
<keyword evidence="2" id="KW-0547">Nucleotide-binding</keyword>
<proteinExistence type="inferred from homology"/>
<dbReference type="Pfam" id="PF00004">
    <property type="entry name" value="AAA"/>
    <property type="match status" value="1"/>
</dbReference>
<keyword evidence="6" id="KW-1185">Reference proteome</keyword>
<feature type="domain" description="AAA+ ATPase" evidence="4">
    <location>
        <begin position="438"/>
        <end position="570"/>
    </location>
</feature>
<protein>
    <submittedName>
        <fullName evidence="5">ATP-binding protein</fullName>
    </submittedName>
</protein>